<name>A0A381SFN7_9ZZZZ</name>
<dbReference type="InterPro" id="IPR013783">
    <property type="entry name" value="Ig-like_fold"/>
</dbReference>
<gene>
    <name evidence="1" type="ORF">METZ01_LOCUS55746</name>
</gene>
<dbReference type="PROSITE" id="PS51257">
    <property type="entry name" value="PROKAR_LIPOPROTEIN"/>
    <property type="match status" value="1"/>
</dbReference>
<evidence type="ECO:0008006" key="2">
    <source>
        <dbReference type="Google" id="ProtNLM"/>
    </source>
</evidence>
<evidence type="ECO:0000313" key="1">
    <source>
        <dbReference type="EMBL" id="SVA02892.1"/>
    </source>
</evidence>
<organism evidence="1">
    <name type="scientific">marine metagenome</name>
    <dbReference type="NCBI Taxonomy" id="408172"/>
    <lineage>
        <taxon>unclassified sequences</taxon>
        <taxon>metagenomes</taxon>
        <taxon>ecological metagenomes</taxon>
    </lineage>
</organism>
<dbReference type="EMBL" id="UINC01003052">
    <property type="protein sequence ID" value="SVA02892.1"/>
    <property type="molecule type" value="Genomic_DNA"/>
</dbReference>
<accession>A0A381SFN7</accession>
<protein>
    <recommendedName>
        <fullName evidence="2">Omp28-related outer membrane protein</fullName>
    </recommendedName>
</protein>
<proteinExistence type="predicted"/>
<sequence length="291" mass="32665">MMKTLAHLFHIFLLTAFIFLSCGDDNDDDNFYDDWTVTGSGLSAEVSKNALTEFVGSTKCPYCPAADSLLLSYLTPAHENYVGAITTDKWFIINYHTYNPSRGDPMYEFLRGEEAEDDFCYVRFEEGSWYDISGVPTTYTNGSYSYVNENMASGPLSEMTPVQISLAGTTIDGPNIQVRVTISSSSDLTSNNSLYLFIAATLDNVDYEGYNGEKHHQDVFLGWITDGMNGELLSLAEKEKSKSYTWQMPSNWPQNNFETTWPQVEWDAANLQVVAFIQDQSTKEVLQVTGI</sequence>
<dbReference type="Gene3D" id="2.60.40.10">
    <property type="entry name" value="Immunoglobulins"/>
    <property type="match status" value="1"/>
</dbReference>
<dbReference type="AlphaFoldDB" id="A0A381SFN7"/>
<reference evidence="1" key="1">
    <citation type="submission" date="2018-05" db="EMBL/GenBank/DDBJ databases">
        <authorList>
            <person name="Lanie J.A."/>
            <person name="Ng W.-L."/>
            <person name="Kazmierczak K.M."/>
            <person name="Andrzejewski T.M."/>
            <person name="Davidsen T.M."/>
            <person name="Wayne K.J."/>
            <person name="Tettelin H."/>
            <person name="Glass J.I."/>
            <person name="Rusch D."/>
            <person name="Podicherti R."/>
            <person name="Tsui H.-C.T."/>
            <person name="Winkler M.E."/>
        </authorList>
    </citation>
    <scope>NUCLEOTIDE SEQUENCE</scope>
</reference>